<gene>
    <name evidence="1" type="ORF">ABH943_006118</name>
</gene>
<dbReference type="EMBL" id="JBIYDN010000023">
    <property type="protein sequence ID" value="MFK4446086.1"/>
    <property type="molecule type" value="Genomic_DNA"/>
</dbReference>
<keyword evidence="2" id="KW-1185">Reference proteome</keyword>
<protein>
    <submittedName>
        <fullName evidence="1">Uncharacterized protein</fullName>
    </submittedName>
</protein>
<sequence>MVQLRDTRKVPDEIAMVNNGSRFFQWWSVHKSIC</sequence>
<evidence type="ECO:0000313" key="1">
    <source>
        <dbReference type="EMBL" id="MFK4446086.1"/>
    </source>
</evidence>
<reference evidence="1 2" key="1">
    <citation type="submission" date="2024-10" db="EMBL/GenBank/DDBJ databases">
        <authorList>
            <person name="Deangelis K."/>
            <person name="Huntemann M."/>
            <person name="Clum A."/>
            <person name="Wang J."/>
            <person name="Palaniappan K."/>
            <person name="Ritter S."/>
            <person name="Chen I.-M."/>
            <person name="Stamatis D."/>
            <person name="Reddy T."/>
            <person name="O'Malley R."/>
            <person name="Daum C."/>
            <person name="Ng V."/>
            <person name="Ivanova N."/>
            <person name="Kyrpides N."/>
            <person name="Woyke T."/>
        </authorList>
    </citation>
    <scope>NUCLEOTIDE SEQUENCE [LARGE SCALE GENOMIC DNA]</scope>
    <source>
        <strain evidence="1 2">GAS97</strain>
    </source>
</reference>
<comment type="caution">
    <text evidence="1">The sequence shown here is derived from an EMBL/GenBank/DDBJ whole genome shotgun (WGS) entry which is preliminary data.</text>
</comment>
<dbReference type="Proteomes" id="UP001620514">
    <property type="component" value="Unassembled WGS sequence"/>
</dbReference>
<accession>A0ABW8MTJ3</accession>
<name>A0ABW8MTJ3_9BURK</name>
<reference evidence="1 2" key="2">
    <citation type="submission" date="2024-11" db="EMBL/GenBank/DDBJ databases">
        <title>Using genomics to understand microbial adaptation to soil warming.</title>
        <authorList>
            <person name="Deangelis K.M. PhD."/>
        </authorList>
    </citation>
    <scope>NUCLEOTIDE SEQUENCE [LARGE SCALE GENOMIC DNA]</scope>
    <source>
        <strain evidence="1 2">GAS97</strain>
    </source>
</reference>
<organism evidence="1 2">
    <name type="scientific">Caballeronia udeis</name>
    <dbReference type="NCBI Taxonomy" id="1232866"/>
    <lineage>
        <taxon>Bacteria</taxon>
        <taxon>Pseudomonadati</taxon>
        <taxon>Pseudomonadota</taxon>
        <taxon>Betaproteobacteria</taxon>
        <taxon>Burkholderiales</taxon>
        <taxon>Burkholderiaceae</taxon>
        <taxon>Caballeronia</taxon>
    </lineage>
</organism>
<evidence type="ECO:0000313" key="2">
    <source>
        <dbReference type="Proteomes" id="UP001620514"/>
    </source>
</evidence>
<proteinExistence type="predicted"/>